<dbReference type="EMBL" id="CM029039">
    <property type="protein sequence ID" value="KAG2641275.1"/>
    <property type="molecule type" value="Genomic_DNA"/>
</dbReference>
<reference evidence="1" key="1">
    <citation type="submission" date="2020-05" db="EMBL/GenBank/DDBJ databases">
        <title>WGS assembly of Panicum virgatum.</title>
        <authorList>
            <person name="Lovell J.T."/>
            <person name="Jenkins J."/>
            <person name="Shu S."/>
            <person name="Juenger T.E."/>
            <person name="Schmutz J."/>
        </authorList>
    </citation>
    <scope>NUCLEOTIDE SEQUENCE</scope>
    <source>
        <strain evidence="1">AP13</strain>
    </source>
</reference>
<sequence>MAALRASPLFLPQPLSPSSRSRRCAACRGVAAAARPGPAPYRPGVHGGGAKKRLLASRRRPGWVGLPCCLPATEEGVAAAAAATEEEDGYLAREAGWGVRRMGRVGEEMRRVAQVQAEAFHVPVALFNDFFFDFFKAEVLSALIYRVRNSPPDSRAPGLTER</sequence>
<organism evidence="1 2">
    <name type="scientific">Panicum virgatum</name>
    <name type="common">Blackwell switchgrass</name>
    <dbReference type="NCBI Taxonomy" id="38727"/>
    <lineage>
        <taxon>Eukaryota</taxon>
        <taxon>Viridiplantae</taxon>
        <taxon>Streptophyta</taxon>
        <taxon>Embryophyta</taxon>
        <taxon>Tracheophyta</taxon>
        <taxon>Spermatophyta</taxon>
        <taxon>Magnoliopsida</taxon>
        <taxon>Liliopsida</taxon>
        <taxon>Poales</taxon>
        <taxon>Poaceae</taxon>
        <taxon>PACMAD clade</taxon>
        <taxon>Panicoideae</taxon>
        <taxon>Panicodae</taxon>
        <taxon>Paniceae</taxon>
        <taxon>Panicinae</taxon>
        <taxon>Panicum</taxon>
        <taxon>Panicum sect. Hiantes</taxon>
    </lineage>
</organism>
<proteinExistence type="predicted"/>
<comment type="caution">
    <text evidence="1">The sequence shown here is derived from an EMBL/GenBank/DDBJ whole genome shotgun (WGS) entry which is preliminary data.</text>
</comment>
<gene>
    <name evidence="1" type="ORF">PVAP13_2KG175458</name>
</gene>
<dbReference type="Proteomes" id="UP000823388">
    <property type="component" value="Chromosome 2K"/>
</dbReference>
<name>A0A8T0W1S3_PANVG</name>
<evidence type="ECO:0000313" key="2">
    <source>
        <dbReference type="Proteomes" id="UP000823388"/>
    </source>
</evidence>
<accession>A0A8T0W1S3</accession>
<keyword evidence="2" id="KW-1185">Reference proteome</keyword>
<protein>
    <submittedName>
        <fullName evidence="1">Uncharacterized protein</fullName>
    </submittedName>
</protein>
<evidence type="ECO:0000313" key="1">
    <source>
        <dbReference type="EMBL" id="KAG2641275.1"/>
    </source>
</evidence>
<dbReference type="AlphaFoldDB" id="A0A8T0W1S3"/>